<comment type="caution">
    <text evidence="7">The sequence shown here is derived from an EMBL/GenBank/DDBJ whole genome shotgun (WGS) entry which is preliminary data.</text>
</comment>
<evidence type="ECO:0000313" key="9">
    <source>
        <dbReference type="Proteomes" id="UP001178888"/>
    </source>
</evidence>
<dbReference type="PANTHER" id="PTHR47506:SF10">
    <property type="entry name" value="TRANSCRIPTIONAL REGULATORY PROTEIN"/>
    <property type="match status" value="1"/>
</dbReference>
<keyword evidence="1" id="KW-0805">Transcription regulation</keyword>
<evidence type="ECO:0000256" key="3">
    <source>
        <dbReference type="ARBA" id="ARBA00023163"/>
    </source>
</evidence>
<dbReference type="Gene3D" id="1.10.357.10">
    <property type="entry name" value="Tetracycline Repressor, domain 2"/>
    <property type="match status" value="1"/>
</dbReference>
<gene>
    <name evidence="7" type="ORF">E2K98_28390</name>
    <name evidence="6" type="ORF">RCG21_08530</name>
</gene>
<sequence length="191" mass="21987">MARSKEFDEKAVLRKAMELFWEQGYEKTSMQDLVDHMGIHRRSIYDTFGDKRSLFLASLNHYEELIVNEMESIISSTSSIKQAIRDVFIFILNSIEQYPKGCLTVNAAIELSLLDKEIGRIVTKMFNRTEDMFNNLIKRGQTSGELSKEIDSDNTSRFLHNNLVGIRVLIKTNYNKKELEGIITLALSVLD</sequence>
<dbReference type="AlphaFoldDB" id="A0A4R5VIP5"/>
<dbReference type="PROSITE" id="PS50977">
    <property type="entry name" value="HTH_TETR_2"/>
    <property type="match status" value="1"/>
</dbReference>
<feature type="domain" description="HTH tetR-type" evidence="5">
    <location>
        <begin position="6"/>
        <end position="66"/>
    </location>
</feature>
<evidence type="ECO:0000259" key="5">
    <source>
        <dbReference type="PROSITE" id="PS50977"/>
    </source>
</evidence>
<dbReference type="EMBL" id="JAVGVR010000001">
    <property type="protein sequence ID" value="MDQ6596423.1"/>
    <property type="molecule type" value="Genomic_DNA"/>
</dbReference>
<organism evidence="7 8">
    <name type="scientific">Bacillus salipaludis</name>
    <dbReference type="NCBI Taxonomy" id="2547811"/>
    <lineage>
        <taxon>Bacteria</taxon>
        <taxon>Bacillati</taxon>
        <taxon>Bacillota</taxon>
        <taxon>Bacilli</taxon>
        <taxon>Bacillales</taxon>
        <taxon>Bacillaceae</taxon>
        <taxon>Bacillus</taxon>
    </lineage>
</organism>
<reference evidence="7 8" key="1">
    <citation type="submission" date="2019-03" db="EMBL/GenBank/DDBJ databases">
        <title>Bacillus niacini sp. nov. a Nicotinate-Metabolizing Mesophile Isolated from Soil.</title>
        <authorList>
            <person name="Zhang G."/>
        </authorList>
    </citation>
    <scope>NUCLEOTIDE SEQUENCE [LARGE SCALE GENOMIC DNA]</scope>
    <source>
        <strain evidence="7 8">WN066</strain>
    </source>
</reference>
<evidence type="ECO:0000256" key="1">
    <source>
        <dbReference type="ARBA" id="ARBA00023015"/>
    </source>
</evidence>
<name>A0A4R5VIP5_9BACI</name>
<evidence type="ECO:0000313" key="6">
    <source>
        <dbReference type="EMBL" id="MDQ6596423.1"/>
    </source>
</evidence>
<dbReference type="SUPFAM" id="SSF48498">
    <property type="entry name" value="Tetracyclin repressor-like, C-terminal domain"/>
    <property type="match status" value="1"/>
</dbReference>
<dbReference type="PRINTS" id="PR00455">
    <property type="entry name" value="HTHTETR"/>
</dbReference>
<keyword evidence="3" id="KW-0804">Transcription</keyword>
<dbReference type="Gene3D" id="1.10.10.60">
    <property type="entry name" value="Homeodomain-like"/>
    <property type="match status" value="1"/>
</dbReference>
<dbReference type="Proteomes" id="UP001178888">
    <property type="component" value="Unassembled WGS sequence"/>
</dbReference>
<evidence type="ECO:0000313" key="7">
    <source>
        <dbReference type="EMBL" id="TDK55384.1"/>
    </source>
</evidence>
<accession>A0A4R5VIP5</accession>
<evidence type="ECO:0000256" key="4">
    <source>
        <dbReference type="PROSITE-ProRule" id="PRU00335"/>
    </source>
</evidence>
<dbReference type="Proteomes" id="UP000295132">
    <property type="component" value="Unassembled WGS sequence"/>
</dbReference>
<dbReference type="InterPro" id="IPR009057">
    <property type="entry name" value="Homeodomain-like_sf"/>
</dbReference>
<dbReference type="Pfam" id="PF16925">
    <property type="entry name" value="TetR_C_13"/>
    <property type="match status" value="1"/>
</dbReference>
<dbReference type="InterPro" id="IPR001647">
    <property type="entry name" value="HTH_TetR"/>
</dbReference>
<dbReference type="GO" id="GO:0003677">
    <property type="term" value="F:DNA binding"/>
    <property type="evidence" value="ECO:0007669"/>
    <property type="project" value="UniProtKB-UniRule"/>
</dbReference>
<dbReference type="SUPFAM" id="SSF46689">
    <property type="entry name" value="Homeodomain-like"/>
    <property type="match status" value="1"/>
</dbReference>
<dbReference type="InterPro" id="IPR036271">
    <property type="entry name" value="Tet_transcr_reg_TetR-rel_C_sf"/>
</dbReference>
<reference evidence="6" key="2">
    <citation type="submission" date="2023-08" db="EMBL/GenBank/DDBJ databases">
        <title>Nitrogen cycling bacteria in agricultural field soils.</title>
        <authorList>
            <person name="Jang J."/>
        </authorList>
    </citation>
    <scope>NUCLEOTIDE SEQUENCE</scope>
    <source>
        <strain evidence="6">PS3-36</strain>
    </source>
</reference>
<dbReference type="Pfam" id="PF00440">
    <property type="entry name" value="TetR_N"/>
    <property type="match status" value="1"/>
</dbReference>
<feature type="DNA-binding region" description="H-T-H motif" evidence="4">
    <location>
        <begin position="29"/>
        <end position="48"/>
    </location>
</feature>
<keyword evidence="9" id="KW-1185">Reference proteome</keyword>
<evidence type="ECO:0000313" key="8">
    <source>
        <dbReference type="Proteomes" id="UP000295132"/>
    </source>
</evidence>
<keyword evidence="2 4" id="KW-0238">DNA-binding</keyword>
<dbReference type="InterPro" id="IPR011075">
    <property type="entry name" value="TetR_C"/>
</dbReference>
<dbReference type="RefSeq" id="WP_133340118.1">
    <property type="nucleotide sequence ID" value="NZ_JAVGVR010000001.1"/>
</dbReference>
<dbReference type="EMBL" id="SMYO01000032">
    <property type="protein sequence ID" value="TDK55384.1"/>
    <property type="molecule type" value="Genomic_DNA"/>
</dbReference>
<dbReference type="PANTHER" id="PTHR47506">
    <property type="entry name" value="TRANSCRIPTIONAL REGULATORY PROTEIN"/>
    <property type="match status" value="1"/>
</dbReference>
<proteinExistence type="predicted"/>
<protein>
    <submittedName>
        <fullName evidence="7">TetR/AcrR family transcriptional regulator</fullName>
    </submittedName>
</protein>
<evidence type="ECO:0000256" key="2">
    <source>
        <dbReference type="ARBA" id="ARBA00023125"/>
    </source>
</evidence>